<organism evidence="2 3">
    <name type="scientific">Vespula squamosa</name>
    <name type="common">Southern yellow jacket</name>
    <name type="synonym">Wasp</name>
    <dbReference type="NCBI Taxonomy" id="30214"/>
    <lineage>
        <taxon>Eukaryota</taxon>
        <taxon>Metazoa</taxon>
        <taxon>Ecdysozoa</taxon>
        <taxon>Arthropoda</taxon>
        <taxon>Hexapoda</taxon>
        <taxon>Insecta</taxon>
        <taxon>Pterygota</taxon>
        <taxon>Neoptera</taxon>
        <taxon>Endopterygota</taxon>
        <taxon>Hymenoptera</taxon>
        <taxon>Apocrita</taxon>
        <taxon>Aculeata</taxon>
        <taxon>Vespoidea</taxon>
        <taxon>Vespidae</taxon>
        <taxon>Vespinae</taxon>
        <taxon>Vespula</taxon>
    </lineage>
</organism>
<feature type="compositionally biased region" description="Gly residues" evidence="1">
    <location>
        <begin position="251"/>
        <end position="264"/>
    </location>
</feature>
<evidence type="ECO:0000313" key="3">
    <source>
        <dbReference type="Proteomes" id="UP001607302"/>
    </source>
</evidence>
<evidence type="ECO:0000256" key="1">
    <source>
        <dbReference type="SAM" id="MobiDB-lite"/>
    </source>
</evidence>
<proteinExistence type="predicted"/>
<evidence type="ECO:0000313" key="2">
    <source>
        <dbReference type="EMBL" id="KAL2717094.1"/>
    </source>
</evidence>
<dbReference type="PANTHER" id="PTHR31649">
    <property type="entry name" value="AGAP009604-PA"/>
    <property type="match status" value="1"/>
</dbReference>
<dbReference type="SMART" id="SM00696">
    <property type="entry name" value="DM9"/>
    <property type="match status" value="2"/>
</dbReference>
<accession>A0ABD2A902</accession>
<dbReference type="Proteomes" id="UP001607302">
    <property type="component" value="Unassembled WGS sequence"/>
</dbReference>
<dbReference type="InterPro" id="IPR006616">
    <property type="entry name" value="DM9_repeat"/>
</dbReference>
<protein>
    <submittedName>
        <fullName evidence="2">Natterin-3-like</fullName>
    </submittedName>
</protein>
<dbReference type="Pfam" id="PF11901">
    <property type="entry name" value="DM9"/>
    <property type="match status" value="1"/>
</dbReference>
<reference evidence="2 3" key="1">
    <citation type="journal article" date="2024" name="Ann. Entomol. Soc. Am.">
        <title>Genomic analyses of the southern and eastern yellowjacket wasps (Hymenoptera: Vespidae) reveal evolutionary signatures of social life.</title>
        <authorList>
            <person name="Catto M.A."/>
            <person name="Caine P.B."/>
            <person name="Orr S.E."/>
            <person name="Hunt B.G."/>
            <person name="Goodisman M.A.D."/>
        </authorList>
    </citation>
    <scope>NUCLEOTIDE SEQUENCE [LARGE SCALE GENOMIC DNA]</scope>
    <source>
        <strain evidence="2">233</strain>
        <tissue evidence="2">Head and thorax</tissue>
    </source>
</reference>
<feature type="region of interest" description="Disordered" evidence="1">
    <location>
        <begin position="251"/>
        <end position="280"/>
    </location>
</feature>
<dbReference type="AlphaFoldDB" id="A0ABD2A902"/>
<keyword evidence="3" id="KW-1185">Reference proteome</keyword>
<sequence>MLGCDKITTVNCDSDIIPCPGFNTIVSQITECQRKTMWLSRSAGLPVPETAIVGGRDIDGSTIYVGKAYHEGDLLPAKVIPEKNVAYVCYNGEEHPKSEFEVLCQSEYAWEFCSNGSIPADAVVGGETCDGETLYIGRVLHKGSQTVGKVQPSHGCLYIPFDGEELSFKDYEVLTGTLALTLTRKEIDHGIGNVLACSRHACSPSKCAKKNSGTATMLLASTGKRLEYGPAGWMYSRAALFNIEEGSVSGVGGGGGGDGGGGSGTQEEEEEKEEDGGKEPTRRVILNFYDTSCILGPIKESMNSYSALLHTVTELSRSLIALKQFRNECNQRNEFTLV</sequence>
<comment type="caution">
    <text evidence="2">The sequence shown here is derived from an EMBL/GenBank/DDBJ whole genome shotgun (WGS) entry which is preliminary data.</text>
</comment>
<gene>
    <name evidence="2" type="ORF">V1478_012794</name>
</gene>
<name>A0ABD2A902_VESSQ</name>
<dbReference type="PANTHER" id="PTHR31649:SF10">
    <property type="entry name" value="IP19903P-RELATED"/>
    <property type="match status" value="1"/>
</dbReference>
<dbReference type="EMBL" id="JAUDFV010000153">
    <property type="protein sequence ID" value="KAL2717094.1"/>
    <property type="molecule type" value="Genomic_DNA"/>
</dbReference>